<proteinExistence type="predicted"/>
<dbReference type="Proteomes" id="UP000800094">
    <property type="component" value="Unassembled WGS sequence"/>
</dbReference>
<dbReference type="AlphaFoldDB" id="A0A6A6IIZ5"/>
<dbReference type="EMBL" id="ML987194">
    <property type="protein sequence ID" value="KAF2249852.1"/>
    <property type="molecule type" value="Genomic_DNA"/>
</dbReference>
<dbReference type="GeneID" id="54574971"/>
<sequence length="148" mass="16635">MEISPQGLLHFLKDGGLPEEYYPPLQVYLQGMLTSHNPPGKNYISVANAEKFARRCGFLDKLMPTINQARADEPKQLQLQCSLCGVEFLTICKGRGALVHIESHAHELGLPKLSKGKLRRCHFLGCNAVMDQRWPNYKSHFSVCPFAP</sequence>
<evidence type="ECO:0000313" key="1">
    <source>
        <dbReference type="EMBL" id="KAF2249852.1"/>
    </source>
</evidence>
<dbReference type="RefSeq" id="XP_033684856.1">
    <property type="nucleotide sequence ID" value="XM_033821641.1"/>
</dbReference>
<protein>
    <submittedName>
        <fullName evidence="1">Uncharacterized protein</fullName>
    </submittedName>
</protein>
<reference evidence="1" key="1">
    <citation type="journal article" date="2020" name="Stud. Mycol.">
        <title>101 Dothideomycetes genomes: a test case for predicting lifestyles and emergence of pathogens.</title>
        <authorList>
            <person name="Haridas S."/>
            <person name="Albert R."/>
            <person name="Binder M."/>
            <person name="Bloem J."/>
            <person name="Labutti K."/>
            <person name="Salamov A."/>
            <person name="Andreopoulos B."/>
            <person name="Baker S."/>
            <person name="Barry K."/>
            <person name="Bills G."/>
            <person name="Bluhm B."/>
            <person name="Cannon C."/>
            <person name="Castanera R."/>
            <person name="Culley D."/>
            <person name="Daum C."/>
            <person name="Ezra D."/>
            <person name="Gonzalez J."/>
            <person name="Henrissat B."/>
            <person name="Kuo A."/>
            <person name="Liang C."/>
            <person name="Lipzen A."/>
            <person name="Lutzoni F."/>
            <person name="Magnuson J."/>
            <person name="Mondo S."/>
            <person name="Nolan M."/>
            <person name="Ohm R."/>
            <person name="Pangilinan J."/>
            <person name="Park H.-J."/>
            <person name="Ramirez L."/>
            <person name="Alfaro M."/>
            <person name="Sun H."/>
            <person name="Tritt A."/>
            <person name="Yoshinaga Y."/>
            <person name="Zwiers L.-H."/>
            <person name="Turgeon B."/>
            <person name="Goodwin S."/>
            <person name="Spatafora J."/>
            <person name="Crous P."/>
            <person name="Grigoriev I."/>
        </authorList>
    </citation>
    <scope>NUCLEOTIDE SEQUENCE</scope>
    <source>
        <strain evidence="1">CBS 122368</strain>
    </source>
</reference>
<evidence type="ECO:0000313" key="2">
    <source>
        <dbReference type="Proteomes" id="UP000800094"/>
    </source>
</evidence>
<gene>
    <name evidence="1" type="ORF">BU26DRAFT_291081</name>
</gene>
<name>A0A6A6IIZ5_9PLEO</name>
<organism evidence="1 2">
    <name type="scientific">Trematosphaeria pertusa</name>
    <dbReference type="NCBI Taxonomy" id="390896"/>
    <lineage>
        <taxon>Eukaryota</taxon>
        <taxon>Fungi</taxon>
        <taxon>Dikarya</taxon>
        <taxon>Ascomycota</taxon>
        <taxon>Pezizomycotina</taxon>
        <taxon>Dothideomycetes</taxon>
        <taxon>Pleosporomycetidae</taxon>
        <taxon>Pleosporales</taxon>
        <taxon>Massarineae</taxon>
        <taxon>Trematosphaeriaceae</taxon>
        <taxon>Trematosphaeria</taxon>
    </lineage>
</organism>
<keyword evidence="2" id="KW-1185">Reference proteome</keyword>
<accession>A0A6A6IIZ5</accession>